<dbReference type="AlphaFoldDB" id="A0A382BL01"/>
<dbReference type="NCBIfam" id="TIGR00212">
    <property type="entry name" value="hemC"/>
    <property type="match status" value="1"/>
</dbReference>
<dbReference type="Gene3D" id="3.30.160.40">
    <property type="entry name" value="Porphobilinogen deaminase, C-terminal domain"/>
    <property type="match status" value="1"/>
</dbReference>
<gene>
    <name evidence="8" type="ORF">METZ01_LOCUS166677</name>
</gene>
<feature type="domain" description="Porphobilinogen deaminase C-terminal" evidence="7">
    <location>
        <begin position="230"/>
        <end position="297"/>
    </location>
</feature>
<accession>A0A382BL01</accession>
<dbReference type="InterPro" id="IPR022417">
    <property type="entry name" value="Porphobilin_deaminase_N"/>
</dbReference>
<dbReference type="SUPFAM" id="SSF54782">
    <property type="entry name" value="Porphobilinogen deaminase (hydroxymethylbilane synthase), C-terminal domain"/>
    <property type="match status" value="1"/>
</dbReference>
<dbReference type="PRINTS" id="PR00151">
    <property type="entry name" value="PORPHBDMNASE"/>
</dbReference>
<evidence type="ECO:0000256" key="2">
    <source>
        <dbReference type="ARBA" id="ARBA00005638"/>
    </source>
</evidence>
<reference evidence="8" key="1">
    <citation type="submission" date="2018-05" db="EMBL/GenBank/DDBJ databases">
        <authorList>
            <person name="Lanie J.A."/>
            <person name="Ng W.-L."/>
            <person name="Kazmierczak K.M."/>
            <person name="Andrzejewski T.M."/>
            <person name="Davidsen T.M."/>
            <person name="Wayne K.J."/>
            <person name="Tettelin H."/>
            <person name="Glass J.I."/>
            <person name="Rusch D."/>
            <person name="Podicherti R."/>
            <person name="Tsui H.-C.T."/>
            <person name="Winkler M.E."/>
        </authorList>
    </citation>
    <scope>NUCLEOTIDE SEQUENCE</scope>
</reference>
<dbReference type="GO" id="GO:0005737">
    <property type="term" value="C:cytoplasm"/>
    <property type="evidence" value="ECO:0007669"/>
    <property type="project" value="TreeGrafter"/>
</dbReference>
<dbReference type="PANTHER" id="PTHR11557:SF0">
    <property type="entry name" value="PORPHOBILINOGEN DEAMINASE"/>
    <property type="match status" value="1"/>
</dbReference>
<evidence type="ECO:0000313" key="8">
    <source>
        <dbReference type="EMBL" id="SVB13823.1"/>
    </source>
</evidence>
<evidence type="ECO:0000256" key="1">
    <source>
        <dbReference type="ARBA" id="ARBA00001916"/>
    </source>
</evidence>
<dbReference type="GO" id="GO:0006783">
    <property type="term" value="P:heme biosynthetic process"/>
    <property type="evidence" value="ECO:0007669"/>
    <property type="project" value="TreeGrafter"/>
</dbReference>
<evidence type="ECO:0000259" key="6">
    <source>
        <dbReference type="Pfam" id="PF01379"/>
    </source>
</evidence>
<dbReference type="Pfam" id="PF01379">
    <property type="entry name" value="Porphobil_deam"/>
    <property type="match status" value="1"/>
</dbReference>
<organism evidence="8">
    <name type="scientific">marine metagenome</name>
    <dbReference type="NCBI Taxonomy" id="408172"/>
    <lineage>
        <taxon>unclassified sequences</taxon>
        <taxon>metagenomes</taxon>
        <taxon>ecological metagenomes</taxon>
    </lineage>
</organism>
<dbReference type="EMBL" id="UINC01030056">
    <property type="protein sequence ID" value="SVB13823.1"/>
    <property type="molecule type" value="Genomic_DNA"/>
</dbReference>
<dbReference type="Gene3D" id="3.40.190.10">
    <property type="entry name" value="Periplasmic binding protein-like II"/>
    <property type="match status" value="2"/>
</dbReference>
<dbReference type="GO" id="GO:0004418">
    <property type="term" value="F:hydroxymethylbilane synthase activity"/>
    <property type="evidence" value="ECO:0007669"/>
    <property type="project" value="UniProtKB-EC"/>
</dbReference>
<evidence type="ECO:0000259" key="7">
    <source>
        <dbReference type="Pfam" id="PF03900"/>
    </source>
</evidence>
<dbReference type="EC" id="2.5.1.61" evidence="3"/>
<proteinExistence type="inferred from homology"/>
<evidence type="ECO:0000256" key="4">
    <source>
        <dbReference type="ARBA" id="ARBA00022679"/>
    </source>
</evidence>
<dbReference type="HAMAP" id="MF_00260">
    <property type="entry name" value="Porphobil_deam"/>
    <property type="match status" value="1"/>
</dbReference>
<sequence length="311" mass="33481">MTNLNDRPIKVGTRGSNLALTQTGHVIQALSQANQNNDFEIVTIKTTGDQDQWKQQTPLNVGVFVRELEAALLDNRIDIAVHSLKDMPSSLVPELVIAAVPEREDPRDALISRKGILLKDLPGGSRIATGSIRRQALVKNMRPDLTIEPLRGNVETRLEKLRQDDGPDGVILATAGLNRLGLQDQISQYLPCMEFVAAVGQGALAVETRADDNFTTALAAKINHLETRQAITAERAFLQAIGGGCSSSVSAHAKITAQQIEISAFASTPDASTFLRERVTGMASDAANIGFNLGQSFIAQGVRQLLSEDPV</sequence>
<comment type="similarity">
    <text evidence="2">Belongs to the HMBS family.</text>
</comment>
<dbReference type="PANTHER" id="PTHR11557">
    <property type="entry name" value="PORPHOBILINOGEN DEAMINASE"/>
    <property type="match status" value="1"/>
</dbReference>
<dbReference type="FunFam" id="3.40.190.10:FF:000005">
    <property type="entry name" value="Porphobilinogen deaminase"/>
    <property type="match status" value="1"/>
</dbReference>
<feature type="domain" description="Porphobilinogen deaminase N-terminal" evidence="6">
    <location>
        <begin position="9"/>
        <end position="215"/>
    </location>
</feature>
<evidence type="ECO:0000256" key="5">
    <source>
        <dbReference type="ARBA" id="ARBA00023244"/>
    </source>
</evidence>
<keyword evidence="4" id="KW-0808">Transferase</keyword>
<dbReference type="InterPro" id="IPR000860">
    <property type="entry name" value="HemC"/>
</dbReference>
<name>A0A382BL01_9ZZZZ</name>
<dbReference type="InterPro" id="IPR036803">
    <property type="entry name" value="Porphobilinogen_deaminase_C_sf"/>
</dbReference>
<protein>
    <recommendedName>
        <fullName evidence="3">hydroxymethylbilane synthase</fullName>
        <ecNumber evidence="3">2.5.1.61</ecNumber>
    </recommendedName>
</protein>
<dbReference type="PIRSF" id="PIRSF001438">
    <property type="entry name" value="4pyrrol_synth_OHMeBilane_synth"/>
    <property type="match status" value="1"/>
</dbReference>
<dbReference type="SUPFAM" id="SSF53850">
    <property type="entry name" value="Periplasmic binding protein-like II"/>
    <property type="match status" value="1"/>
</dbReference>
<evidence type="ECO:0000256" key="3">
    <source>
        <dbReference type="ARBA" id="ARBA00012655"/>
    </source>
</evidence>
<comment type="cofactor">
    <cofactor evidence="1">
        <name>dipyrromethane</name>
        <dbReference type="ChEBI" id="CHEBI:60342"/>
    </cofactor>
</comment>
<dbReference type="Pfam" id="PF03900">
    <property type="entry name" value="Porphobil_deamC"/>
    <property type="match status" value="1"/>
</dbReference>
<keyword evidence="5" id="KW-0627">Porphyrin biosynthesis</keyword>
<dbReference type="InterPro" id="IPR022418">
    <property type="entry name" value="Porphobilinogen_deaminase_C"/>
</dbReference>